<accession>A0A4U5PIH7</accession>
<dbReference type="AlphaFoldDB" id="A0A4U5PIH7"/>
<dbReference type="EMBL" id="AZBU02000002">
    <property type="protein sequence ID" value="TKR96293.1"/>
    <property type="molecule type" value="Genomic_DNA"/>
</dbReference>
<evidence type="ECO:0000313" key="2">
    <source>
        <dbReference type="EMBL" id="TKR96293.1"/>
    </source>
</evidence>
<evidence type="ECO:0000313" key="3">
    <source>
        <dbReference type="Proteomes" id="UP000298663"/>
    </source>
</evidence>
<sequence>MASENILAKILTYVESEEVRCAYLEKEVNLQKQQVKHLEQQNAWISETFKREQEQFEQRLADVEKKLRKVENTEQEKLQQKIAELSAKNAALCVEFQAKEAALNKKIQLMEAKDREARQQLKDMDAAFVTLLQTDVLEDCGSVGATCNDIAQTGTEFCRILVTRNVGLPGNSFDKEQRINNFEWAFNGYYDKNDEELNVYLRCEWSSNRSTTLWKCTAKFDIYVQKAGLMCSITDTLTNFNKFVLKTGLKGTSVATDEFADPKVLFIIEVTILDSVVDLSLPDNEFLKGPNDGVCVKIADQYVTRQLWLSKTTLSEHSSKFETELKESDCFELNSSNSLSFMMFLSVMHNFTPLSCFDDLSLGCVIREARQHECDSVLKKCDYFLCHYESVFTMGVKFKWAVENNLVQLLNKLLKTLHFDDVRRYASCYYLLPESRDRVDNYLRTNSRQLS</sequence>
<protein>
    <recommendedName>
        <fullName evidence="4">MATH domain-containing protein</fullName>
    </recommendedName>
</protein>
<keyword evidence="3" id="KW-1185">Reference proteome</keyword>
<proteinExistence type="predicted"/>
<evidence type="ECO:0000256" key="1">
    <source>
        <dbReference type="SAM" id="Coils"/>
    </source>
</evidence>
<feature type="coiled-coil region" evidence="1">
    <location>
        <begin position="21"/>
        <end position="95"/>
    </location>
</feature>
<name>A0A4U5PIH7_STECR</name>
<comment type="caution">
    <text evidence="2">The sequence shown here is derived from an EMBL/GenBank/DDBJ whole genome shotgun (WGS) entry which is preliminary data.</text>
</comment>
<gene>
    <name evidence="2" type="ORF">L596_010336</name>
</gene>
<reference evidence="2 3" key="2">
    <citation type="journal article" date="2019" name="G3 (Bethesda)">
        <title>Hybrid Assembly of the Genome of the Entomopathogenic Nematode Steinernema carpocapsae Identifies the X-Chromosome.</title>
        <authorList>
            <person name="Serra L."/>
            <person name="Macchietto M."/>
            <person name="Macias-Munoz A."/>
            <person name="McGill C.J."/>
            <person name="Rodriguez I.M."/>
            <person name="Rodriguez B."/>
            <person name="Murad R."/>
            <person name="Mortazavi A."/>
        </authorList>
    </citation>
    <scope>NUCLEOTIDE SEQUENCE [LARGE SCALE GENOMIC DNA]</scope>
    <source>
        <strain evidence="2 3">ALL</strain>
    </source>
</reference>
<dbReference type="Proteomes" id="UP000298663">
    <property type="component" value="Unassembled WGS sequence"/>
</dbReference>
<keyword evidence="1" id="KW-0175">Coiled coil</keyword>
<organism evidence="2 3">
    <name type="scientific">Steinernema carpocapsae</name>
    <name type="common">Entomopathogenic nematode</name>
    <dbReference type="NCBI Taxonomy" id="34508"/>
    <lineage>
        <taxon>Eukaryota</taxon>
        <taxon>Metazoa</taxon>
        <taxon>Ecdysozoa</taxon>
        <taxon>Nematoda</taxon>
        <taxon>Chromadorea</taxon>
        <taxon>Rhabditida</taxon>
        <taxon>Tylenchina</taxon>
        <taxon>Panagrolaimomorpha</taxon>
        <taxon>Strongyloidoidea</taxon>
        <taxon>Steinernematidae</taxon>
        <taxon>Steinernema</taxon>
    </lineage>
</organism>
<reference evidence="2 3" key="1">
    <citation type="journal article" date="2015" name="Genome Biol.">
        <title>Comparative genomics of Steinernema reveals deeply conserved gene regulatory networks.</title>
        <authorList>
            <person name="Dillman A.R."/>
            <person name="Macchietto M."/>
            <person name="Porter C.F."/>
            <person name="Rogers A."/>
            <person name="Williams B."/>
            <person name="Antoshechkin I."/>
            <person name="Lee M.M."/>
            <person name="Goodwin Z."/>
            <person name="Lu X."/>
            <person name="Lewis E.E."/>
            <person name="Goodrich-Blair H."/>
            <person name="Stock S.P."/>
            <person name="Adams B.J."/>
            <person name="Sternberg P.W."/>
            <person name="Mortazavi A."/>
        </authorList>
    </citation>
    <scope>NUCLEOTIDE SEQUENCE [LARGE SCALE GENOMIC DNA]</scope>
    <source>
        <strain evidence="2 3">ALL</strain>
    </source>
</reference>
<evidence type="ECO:0008006" key="4">
    <source>
        <dbReference type="Google" id="ProtNLM"/>
    </source>
</evidence>